<protein>
    <recommendedName>
        <fullName evidence="2">ISKra4 family transposase</fullName>
    </recommendedName>
</protein>
<gene>
    <name evidence="1" type="ORF">S06H3_22367</name>
</gene>
<evidence type="ECO:0000313" key="1">
    <source>
        <dbReference type="EMBL" id="GAI13937.1"/>
    </source>
</evidence>
<dbReference type="Pfam" id="PF06782">
    <property type="entry name" value="UPF0236"/>
    <property type="match status" value="1"/>
</dbReference>
<comment type="caution">
    <text evidence="1">The sequence shown here is derived from an EMBL/GenBank/DDBJ whole genome shotgun (WGS) entry which is preliminary data.</text>
</comment>
<feature type="non-terminal residue" evidence="1">
    <location>
        <position position="1"/>
    </location>
</feature>
<dbReference type="AlphaFoldDB" id="X1L3K8"/>
<proteinExistence type="predicted"/>
<reference evidence="1" key="1">
    <citation type="journal article" date="2014" name="Front. Microbiol.">
        <title>High frequency of phylogenetically diverse reductive dehalogenase-homologous genes in deep subseafloor sedimentary metagenomes.</title>
        <authorList>
            <person name="Kawai M."/>
            <person name="Futagami T."/>
            <person name="Toyoda A."/>
            <person name="Takaki Y."/>
            <person name="Nishi S."/>
            <person name="Hori S."/>
            <person name="Arai W."/>
            <person name="Tsubouchi T."/>
            <person name="Morono Y."/>
            <person name="Uchiyama I."/>
            <person name="Ito T."/>
            <person name="Fujiyama A."/>
            <person name="Inagaki F."/>
            <person name="Takami H."/>
        </authorList>
    </citation>
    <scope>NUCLEOTIDE SEQUENCE</scope>
    <source>
        <strain evidence="1">Expedition CK06-06</strain>
    </source>
</reference>
<name>X1L3K8_9ZZZZ</name>
<dbReference type="EMBL" id="BARV01011941">
    <property type="protein sequence ID" value="GAI13937.1"/>
    <property type="molecule type" value="Genomic_DNA"/>
</dbReference>
<accession>X1L3K8</accession>
<evidence type="ECO:0008006" key="2">
    <source>
        <dbReference type="Google" id="ProtNLM"/>
    </source>
</evidence>
<organism evidence="1">
    <name type="scientific">marine sediment metagenome</name>
    <dbReference type="NCBI Taxonomy" id="412755"/>
    <lineage>
        <taxon>unclassified sequences</taxon>
        <taxon>metagenomes</taxon>
        <taxon>ecological metagenomes</taxon>
    </lineage>
</organism>
<dbReference type="InterPro" id="IPR009620">
    <property type="entry name" value="UPF0236"/>
</dbReference>
<sequence length="142" mass="16239">DKAKEIMRLRAYLMENCYGLRDYRLEVNGDGLRGLGAIEGNVDKLIADRMKKRGMSWTKRGANRMARLISLRETGKLSAWIKCQSKPQHIPSREKTTLKEAQYQDRDNGAWLSASLPVLHDPHSDRPWVQVLRALAHGDIEV</sequence>